<organism evidence="2">
    <name type="scientific">Phytophthora nicotianae</name>
    <name type="common">Potato buckeye rot agent</name>
    <name type="synonym">Phytophthora parasitica</name>
    <dbReference type="NCBI Taxonomy" id="4792"/>
    <lineage>
        <taxon>Eukaryota</taxon>
        <taxon>Sar</taxon>
        <taxon>Stramenopiles</taxon>
        <taxon>Oomycota</taxon>
        <taxon>Peronosporomycetes</taxon>
        <taxon>Peronosporales</taxon>
        <taxon>Peronosporaceae</taxon>
        <taxon>Phytophthora</taxon>
    </lineage>
</organism>
<name>W2FP77_PHYNI</name>
<feature type="region of interest" description="Disordered" evidence="1">
    <location>
        <begin position="1"/>
        <end position="34"/>
    </location>
</feature>
<reference evidence="2" key="1">
    <citation type="submission" date="2013-11" db="EMBL/GenBank/DDBJ databases">
        <title>The Genome Sequence of Phytophthora parasitica CJ02B3.</title>
        <authorList>
            <consortium name="The Broad Institute Genomics Platform"/>
            <person name="Russ C."/>
            <person name="Tyler B."/>
            <person name="Panabieres F."/>
            <person name="Shan W."/>
            <person name="Tripathy S."/>
            <person name="Grunwald N."/>
            <person name="Machado M."/>
            <person name="Johnson C.S."/>
            <person name="Arredondo F."/>
            <person name="Hong C."/>
            <person name="Coffey M."/>
            <person name="Young S.K."/>
            <person name="Zeng Q."/>
            <person name="Gargeya S."/>
            <person name="Fitzgerald M."/>
            <person name="Abouelleil A."/>
            <person name="Alvarado L."/>
            <person name="Chapman S.B."/>
            <person name="Gainer-Dewar J."/>
            <person name="Goldberg J."/>
            <person name="Griggs A."/>
            <person name="Gujja S."/>
            <person name="Hansen M."/>
            <person name="Howarth C."/>
            <person name="Imamovic A."/>
            <person name="Ireland A."/>
            <person name="Larimer J."/>
            <person name="McCowan C."/>
            <person name="Murphy C."/>
            <person name="Pearson M."/>
            <person name="Poon T.W."/>
            <person name="Priest M."/>
            <person name="Roberts A."/>
            <person name="Saif S."/>
            <person name="Shea T."/>
            <person name="Sykes S."/>
            <person name="Wortman J."/>
            <person name="Nusbaum C."/>
            <person name="Birren B."/>
        </authorList>
    </citation>
    <scope>NUCLEOTIDE SEQUENCE [LARGE SCALE GENOMIC DNA]</scope>
    <source>
        <strain evidence="2">CJ02B3</strain>
    </source>
</reference>
<dbReference type="AlphaFoldDB" id="W2FP77"/>
<dbReference type="Proteomes" id="UP000053236">
    <property type="component" value="Unassembled WGS sequence"/>
</dbReference>
<dbReference type="EMBL" id="KI689544">
    <property type="protein sequence ID" value="ETK72582.1"/>
    <property type="molecule type" value="Genomic_DNA"/>
</dbReference>
<gene>
    <name evidence="2" type="ORF">L915_20330</name>
</gene>
<evidence type="ECO:0000256" key="1">
    <source>
        <dbReference type="SAM" id="MobiDB-lite"/>
    </source>
</evidence>
<feature type="non-terminal residue" evidence="2">
    <location>
        <position position="1"/>
    </location>
</feature>
<proteinExistence type="predicted"/>
<sequence length="50" mass="5501">ELNTDGDGLERSLEEESRRRRRPTDGSSGGQHLKLMQQLARCGRSMGGTA</sequence>
<protein>
    <submittedName>
        <fullName evidence="2">Uncharacterized protein</fullName>
    </submittedName>
</protein>
<feature type="compositionally biased region" description="Basic and acidic residues" evidence="1">
    <location>
        <begin position="8"/>
        <end position="18"/>
    </location>
</feature>
<accession>W2FP77</accession>
<evidence type="ECO:0000313" key="2">
    <source>
        <dbReference type="EMBL" id="ETK72582.1"/>
    </source>
</evidence>